<protein>
    <recommendedName>
        <fullName evidence="1">DUF58 domain-containing protein</fullName>
    </recommendedName>
</protein>
<accession>A0A1X7BXG2</accession>
<organism evidence="2 3">
    <name type="scientific">Roseovarius aestuarii</name>
    <dbReference type="NCBI Taxonomy" id="475083"/>
    <lineage>
        <taxon>Bacteria</taxon>
        <taxon>Pseudomonadati</taxon>
        <taxon>Pseudomonadota</taxon>
        <taxon>Alphaproteobacteria</taxon>
        <taxon>Rhodobacterales</taxon>
        <taxon>Roseobacteraceae</taxon>
        <taxon>Roseovarius</taxon>
    </lineage>
</organism>
<proteinExistence type="predicted"/>
<dbReference type="RefSeq" id="WP_085801870.1">
    <property type="nucleotide sequence ID" value="NZ_FWXB01000018.1"/>
</dbReference>
<keyword evidence="3" id="KW-1185">Reference proteome</keyword>
<evidence type="ECO:0000259" key="1">
    <source>
        <dbReference type="Pfam" id="PF01882"/>
    </source>
</evidence>
<dbReference type="InterPro" id="IPR002881">
    <property type="entry name" value="DUF58"/>
</dbReference>
<dbReference type="PANTHER" id="PTHR33608:SF12">
    <property type="entry name" value="DUF58 DOMAIN-CONTAINING PROTEIN"/>
    <property type="match status" value="1"/>
</dbReference>
<dbReference type="OrthoDB" id="9776116at2"/>
<gene>
    <name evidence="2" type="ORF">ROA7745_03811</name>
</gene>
<dbReference type="AlphaFoldDB" id="A0A1X7BXG2"/>
<dbReference type="PANTHER" id="PTHR33608">
    <property type="entry name" value="BLL2464 PROTEIN"/>
    <property type="match status" value="1"/>
</dbReference>
<evidence type="ECO:0000313" key="3">
    <source>
        <dbReference type="Proteomes" id="UP000193224"/>
    </source>
</evidence>
<evidence type="ECO:0000313" key="2">
    <source>
        <dbReference type="EMBL" id="SMC13949.1"/>
    </source>
</evidence>
<name>A0A1X7BXG2_9RHOB</name>
<sequence>MAAPGDGTRVTAEALIAQRSAVLRARTEKKPPLSGLPGGFAISKRGHGQVVADSRMYIHGDDMRHLDRGATARTGELHIRTFHDERDKVTFLVADFRPSMLWGMRRAFRSVAAAEALAWIGWQAVEEGGRVGLLALTETAPVIVRTQGKLRGMLAVIGGLVDAHETALDAAMRAAGQGGEARLFRDPPLDRALSGLHRIVPRAASVVLASAMDSLGPGFDAVMGRLAQHRRPQILRIEDRALNDLPAGHYPIYGSDGTRRDAQFARPGQAEDRLPDYDIWRVDAGEPTRDAMIRAVAER</sequence>
<dbReference type="Proteomes" id="UP000193224">
    <property type="component" value="Unassembled WGS sequence"/>
</dbReference>
<feature type="domain" description="DUF58" evidence="1">
    <location>
        <begin position="53"/>
        <end position="247"/>
    </location>
</feature>
<dbReference type="EMBL" id="FWXB01000018">
    <property type="protein sequence ID" value="SMC13949.1"/>
    <property type="molecule type" value="Genomic_DNA"/>
</dbReference>
<dbReference type="Pfam" id="PF01882">
    <property type="entry name" value="DUF58"/>
    <property type="match status" value="1"/>
</dbReference>
<reference evidence="2 3" key="1">
    <citation type="submission" date="2017-03" db="EMBL/GenBank/DDBJ databases">
        <authorList>
            <person name="Afonso C.L."/>
            <person name="Miller P.J."/>
            <person name="Scott M.A."/>
            <person name="Spackman E."/>
            <person name="Goraichik I."/>
            <person name="Dimitrov K.M."/>
            <person name="Suarez D.L."/>
            <person name="Swayne D.E."/>
        </authorList>
    </citation>
    <scope>NUCLEOTIDE SEQUENCE [LARGE SCALE GENOMIC DNA]</scope>
    <source>
        <strain evidence="2 3">CECT 7745</strain>
    </source>
</reference>